<comment type="caution">
    <text evidence="2">The sequence shown here is derived from an EMBL/GenBank/DDBJ whole genome shotgun (WGS) entry which is preliminary data.</text>
</comment>
<sequence length="1087" mass="125224">MPTKKEHRPVFERLRREYNIIFRDQLPSNEWPDSHRNVFEAIEKLKEYKYSTYLIPEEFGSNLDPSPWKIEAKNQAKRLTEKARDCTSRNEATWRYACEPLVFSRLTSEVACKNCRQRVWRSEIEAKLESEDRAAANLEARQQNRDRCRCPRSARPEDEDEGTGLSRLFIDRAEDQILYPPELARKLPQEQKPDRVYGLRQTKNFENLMLKKLDNGKFLENCLQKQPHPAGLGESLLFPFMVIEAKSGSALDDWASVRLQTAFPIYTYLNVQQSLKSANGQKSMWKSGPLVWFFMSKGDDWRLSLAYQRKGTIGQLFESIPQITEIVQVWNGCITNQDDALRLFLIVDFMSDWARDIYRPALLTELRLLASLDDDVRTVYTDTDIFSLRNIPPFPVLGDIEETESHSKYQEIIADYRSLDTHLGIVRHIAPIRSRFLSLFITADNVQTFLRSINKTTRESFVRRILKNFYNPPAQIFALNIEQLNGMEKRWTSNSRFATGFQLKPTKFYTVHNIAYYLSPFWEQIRDLCVIAIAEDAFDILIADSKSNMKRGSNRISKPAIKFPPESYNSFYNNTLNGLAQLRNAPAQGNLLASISRVSGCIDGELDPQQTAFCWFKPKIASVWLLLSNMYTLHKKGELEPELPFLHISASDDIQTVDTKNYNAVESNPMGILKFPHGDGPRDFNIEKKTERCPNKDNCSIHPHYIPPLYRGLQVSDQGAVLIFGHLNSQVPARAAAPSPICVYLVKDTMELPNTEELAKIIKQTFEDRDVYHTVRDTEKLYPYNDKNSLIIWNWEKSYGVFMLPKHQNLNFSNWLDGLEKPLPTRQGSPRGPLDSGRTIFKRSIISWDWPHGNYWEDLDHKSKEFMKALFAQEAADWANIAQQKIQQGISCCLFCATSRKSMDTWGKDDKKTHFLHGLCDICREELMLDVDRSRWSKGRPLWLTYVLQEEFAKVLSLAKTTEPDLVCLGEQKITTTTPLSLPEKPKELGRDDNVTSKFDCPPNLLGGVHELSDDDIEIPCPFLGRTRAFLAHRVSSSPSTSCPDTPQTRRYALRSSSRAVSNEQKPETKKRTRGQENGRRLKPFQD</sequence>
<dbReference type="AlphaFoldDB" id="A0AAV9XKT0"/>
<feature type="compositionally biased region" description="Polar residues" evidence="1">
    <location>
        <begin position="1055"/>
        <end position="1064"/>
    </location>
</feature>
<name>A0AAV9XKT0_9PEZI</name>
<dbReference type="EMBL" id="JAVHJO010000002">
    <property type="protein sequence ID" value="KAK6542678.1"/>
    <property type="molecule type" value="Genomic_DNA"/>
</dbReference>
<reference evidence="2 3" key="1">
    <citation type="submission" date="2019-10" db="EMBL/GenBank/DDBJ databases">
        <authorList>
            <person name="Palmer J.M."/>
        </authorList>
    </citation>
    <scope>NUCLEOTIDE SEQUENCE [LARGE SCALE GENOMIC DNA]</scope>
    <source>
        <strain evidence="2 3">TWF694</strain>
    </source>
</reference>
<evidence type="ECO:0000313" key="2">
    <source>
        <dbReference type="EMBL" id="KAK6542678.1"/>
    </source>
</evidence>
<evidence type="ECO:0000256" key="1">
    <source>
        <dbReference type="SAM" id="MobiDB-lite"/>
    </source>
</evidence>
<accession>A0AAV9XKT0</accession>
<protein>
    <submittedName>
        <fullName evidence="2">Uncharacterized protein</fullName>
    </submittedName>
</protein>
<organism evidence="2 3">
    <name type="scientific">Orbilia ellipsospora</name>
    <dbReference type="NCBI Taxonomy" id="2528407"/>
    <lineage>
        <taxon>Eukaryota</taxon>
        <taxon>Fungi</taxon>
        <taxon>Dikarya</taxon>
        <taxon>Ascomycota</taxon>
        <taxon>Pezizomycotina</taxon>
        <taxon>Orbiliomycetes</taxon>
        <taxon>Orbiliales</taxon>
        <taxon>Orbiliaceae</taxon>
        <taxon>Orbilia</taxon>
    </lineage>
</organism>
<dbReference type="Proteomes" id="UP001365542">
    <property type="component" value="Unassembled WGS sequence"/>
</dbReference>
<feature type="compositionally biased region" description="Low complexity" evidence="1">
    <location>
        <begin position="1036"/>
        <end position="1049"/>
    </location>
</feature>
<feature type="region of interest" description="Disordered" evidence="1">
    <location>
        <begin position="1036"/>
        <end position="1087"/>
    </location>
</feature>
<evidence type="ECO:0000313" key="3">
    <source>
        <dbReference type="Proteomes" id="UP001365542"/>
    </source>
</evidence>
<feature type="region of interest" description="Disordered" evidence="1">
    <location>
        <begin position="138"/>
        <end position="164"/>
    </location>
</feature>
<gene>
    <name evidence="2" type="ORF">TWF694_006622</name>
</gene>
<keyword evidence="3" id="KW-1185">Reference proteome</keyword>
<feature type="compositionally biased region" description="Basic and acidic residues" evidence="1">
    <location>
        <begin position="1065"/>
        <end position="1087"/>
    </location>
</feature>
<proteinExistence type="predicted"/>